<reference evidence="4 5" key="1">
    <citation type="submission" date="2020-03" db="EMBL/GenBank/DDBJ databases">
        <title>Draft genome of Streptomyces sp. ventii, isolated from the Axial Seamount in the Pacific Ocean, and resequencing of the two type strains Streptomyces lonarensis strain NCL 716 and Streptomyces bohaiensis strain 11A07.</title>
        <authorList>
            <person name="Loughran R.M."/>
            <person name="Pfannmuller K.M."/>
            <person name="Wasson B.J."/>
            <person name="Deadmond M.C."/>
            <person name="Paddock B.E."/>
            <person name="Koyack M.J."/>
            <person name="Gallegos D.A."/>
            <person name="Mitchell E.A."/>
            <person name="Ushijima B."/>
            <person name="Saw J.H."/>
            <person name="Mcphail K.L."/>
            <person name="Videau P."/>
        </authorList>
    </citation>
    <scope>NUCLEOTIDE SEQUENCE [LARGE SCALE GENOMIC DNA]</scope>
    <source>
        <strain evidence="4 5">11A07</strain>
    </source>
</reference>
<organism evidence="4 5">
    <name type="scientific">Streptomyces bohaiensis</name>
    <dbReference type="NCBI Taxonomy" id="1431344"/>
    <lineage>
        <taxon>Bacteria</taxon>
        <taxon>Bacillati</taxon>
        <taxon>Actinomycetota</taxon>
        <taxon>Actinomycetes</taxon>
        <taxon>Kitasatosporales</taxon>
        <taxon>Streptomycetaceae</taxon>
        <taxon>Streptomyces</taxon>
    </lineage>
</organism>
<feature type="region of interest" description="Disordered" evidence="1">
    <location>
        <begin position="1"/>
        <end position="56"/>
    </location>
</feature>
<feature type="compositionally biased region" description="Low complexity" evidence="1">
    <location>
        <begin position="11"/>
        <end position="44"/>
    </location>
</feature>
<sequence>MTAPARPAPPRATASPLATTSPLATAPAPAAAPAGDRGASPGARARGRHDRGGGGDRGSAAILVVVFALTVIALAAFVVDGGLAISNRERAADIAEQAARYAAQDLDEDAIRAGAGGAPINTANCDARVREFVRHYDLTSAEVSGAHCVRARTSETQVVVQVLVDYRPLFSSVFTSSVRVTGEATAVAEAG</sequence>
<gene>
    <name evidence="4" type="ORF">HCN52_03015</name>
</gene>
<proteinExistence type="predicted"/>
<dbReference type="RefSeq" id="WP_168086773.1">
    <property type="nucleotide sequence ID" value="NZ_BHZH01000017.1"/>
</dbReference>
<evidence type="ECO:0000313" key="4">
    <source>
        <dbReference type="EMBL" id="NJQ13938.1"/>
    </source>
</evidence>
<feature type="compositionally biased region" description="Pro residues" evidence="1">
    <location>
        <begin position="1"/>
        <end position="10"/>
    </location>
</feature>
<dbReference type="EMBL" id="JAAVJC010000011">
    <property type="protein sequence ID" value="NJQ13938.1"/>
    <property type="molecule type" value="Genomic_DNA"/>
</dbReference>
<feature type="domain" description="Putative Flp pilus-assembly TadG-like N-terminal" evidence="3">
    <location>
        <begin position="58"/>
        <end position="105"/>
    </location>
</feature>
<keyword evidence="2" id="KW-0472">Membrane</keyword>
<keyword evidence="5" id="KW-1185">Reference proteome</keyword>
<feature type="transmembrane region" description="Helical" evidence="2">
    <location>
        <begin position="60"/>
        <end position="79"/>
    </location>
</feature>
<name>A0ABX1C790_9ACTN</name>
<evidence type="ECO:0000313" key="5">
    <source>
        <dbReference type="Proteomes" id="UP000727056"/>
    </source>
</evidence>
<dbReference type="Pfam" id="PF13400">
    <property type="entry name" value="Tad"/>
    <property type="match status" value="1"/>
</dbReference>
<protein>
    <recommendedName>
        <fullName evidence="3">Putative Flp pilus-assembly TadG-like N-terminal domain-containing protein</fullName>
    </recommendedName>
</protein>
<keyword evidence="2" id="KW-0812">Transmembrane</keyword>
<evidence type="ECO:0000259" key="3">
    <source>
        <dbReference type="Pfam" id="PF13400"/>
    </source>
</evidence>
<dbReference type="Proteomes" id="UP000727056">
    <property type="component" value="Unassembled WGS sequence"/>
</dbReference>
<keyword evidence="2" id="KW-1133">Transmembrane helix</keyword>
<accession>A0ABX1C790</accession>
<evidence type="ECO:0000256" key="2">
    <source>
        <dbReference type="SAM" id="Phobius"/>
    </source>
</evidence>
<comment type="caution">
    <text evidence="4">The sequence shown here is derived from an EMBL/GenBank/DDBJ whole genome shotgun (WGS) entry which is preliminary data.</text>
</comment>
<dbReference type="InterPro" id="IPR028087">
    <property type="entry name" value="Tad_N"/>
</dbReference>
<evidence type="ECO:0000256" key="1">
    <source>
        <dbReference type="SAM" id="MobiDB-lite"/>
    </source>
</evidence>